<gene>
    <name evidence="6" type="ORF">PoMZ_01463</name>
</gene>
<evidence type="ECO:0000313" key="7">
    <source>
        <dbReference type="Proteomes" id="UP000294847"/>
    </source>
</evidence>
<comment type="similarity">
    <text evidence="1">In the 2nd section; belongs to the type-I 3-dehydroquinase family.</text>
</comment>
<dbReference type="Pfam" id="PF01487">
    <property type="entry name" value="DHquinase_I"/>
    <property type="match status" value="1"/>
</dbReference>
<dbReference type="CDD" id="cd01065">
    <property type="entry name" value="NAD_bind_Shikimate_DH"/>
    <property type="match status" value="1"/>
</dbReference>
<dbReference type="Gene3D" id="3.40.50.300">
    <property type="entry name" value="P-loop containing nucleotide triphosphate hydrolases"/>
    <property type="match status" value="1"/>
</dbReference>
<feature type="compositionally biased region" description="Polar residues" evidence="3">
    <location>
        <begin position="1118"/>
        <end position="1138"/>
    </location>
</feature>
<dbReference type="EMBL" id="CP034205">
    <property type="protein sequence ID" value="QBZ56554.1"/>
    <property type="molecule type" value="Genomic_DNA"/>
</dbReference>
<dbReference type="InterPro" id="IPR046346">
    <property type="entry name" value="Aminoacid_DH-like_N_sf"/>
</dbReference>
<dbReference type="Pfam" id="PF01488">
    <property type="entry name" value="Shikimate_DH"/>
    <property type="match status" value="1"/>
</dbReference>
<evidence type="ECO:0000256" key="2">
    <source>
        <dbReference type="ARBA" id="ARBA00009349"/>
    </source>
</evidence>
<evidence type="ECO:0000259" key="4">
    <source>
        <dbReference type="Pfam" id="PF01488"/>
    </source>
</evidence>
<dbReference type="Gene3D" id="3.40.50.10860">
    <property type="entry name" value="Leucine Dehydrogenase, chain A, domain 1"/>
    <property type="match status" value="1"/>
</dbReference>
<feature type="region of interest" description="Disordered" evidence="3">
    <location>
        <begin position="1116"/>
        <end position="1138"/>
    </location>
</feature>
<evidence type="ECO:0000256" key="3">
    <source>
        <dbReference type="SAM" id="MobiDB-lite"/>
    </source>
</evidence>
<dbReference type="Pfam" id="PF08501">
    <property type="entry name" value="Shikimate_dh_N"/>
    <property type="match status" value="1"/>
</dbReference>
<dbReference type="InterPro" id="IPR013785">
    <property type="entry name" value="Aldolase_TIM"/>
</dbReference>
<dbReference type="Proteomes" id="UP000294847">
    <property type="component" value="Chromosome 2"/>
</dbReference>
<organism evidence="6 7">
    <name type="scientific">Pyricularia oryzae</name>
    <name type="common">Rice blast fungus</name>
    <name type="synonym">Magnaporthe oryzae</name>
    <dbReference type="NCBI Taxonomy" id="318829"/>
    <lineage>
        <taxon>Eukaryota</taxon>
        <taxon>Fungi</taxon>
        <taxon>Dikarya</taxon>
        <taxon>Ascomycota</taxon>
        <taxon>Pezizomycotina</taxon>
        <taxon>Sordariomycetes</taxon>
        <taxon>Sordariomycetidae</taxon>
        <taxon>Magnaporthales</taxon>
        <taxon>Pyriculariaceae</taxon>
        <taxon>Pyricularia</taxon>
    </lineage>
</organism>
<sequence length="1138" mass="126590">MNISAQQEEVSAAALAMTQSTATPSSPRNQRLHDQDASIILVGCRGAGKRSLGFIAALHLRRRLVTEDHCFEQITGVSRATYLRQHGKDAFARQNADVFKRMLDMNRNGCIIVCGMTSLSDEAQHILDQYCRSNPVVYVHREKDQMKRFLDQSDATQILAADQSHRRCSNMEYFNLFDPSSTKYASIDDTGSPRWDALSASSSTLVNAKEDFTTFLDLMQGQGWRRKFLESPFSIHALPPEFRQYSYALRLRLSWLLEMTVLWDDLEAAGDCVELIVDCWPDDLPNVIAKQVALIRRNLGCPLIFHVEENPRNQRRRGQEEKDAVDADLLELGLRLNADYISLDLQRNSTLINRVLERRGRTRIIGNFWYLGMGALAWADPSQLDNFVHAKSLGCDVVRMIRFCSGDNPVERLLELKETIQRTVPDPKPPLVAYDFSVLGARTPLQSNILIPVKHSGMDNTDHLATVCTYENSFNRLFTQLMLDPLRFYVLGASVSYSISPAMHQAAYDFSRIPHTFQAVSCSTLGELYRICYDSSFGGASLAAPFKVAIMPQLKLKSHHASIIGAVNVLLPLRGQTGSILSHATSRNKAGPVNNFYGDNTDWSSILTCLKRSISPRNYVRPSKTTALVVGAGGMARAAIYALVQLGCRNIFIHNRTQRNASEVAEHFNSLVREKKIATTPSQPQVCHVLPSRSREWPDVYELPTVIISCVPAVSADDGLPVNFTLPEQWLSSPTGGVVVELAYEPLVTPLVAQIRAYQQSVSPYWVLVDGLGVVSEMAIEAFELMTGRMAPRRLMKQVCRKAYDQQSRDTSSVSPPQRTQDLSRLLQSEIVSQPCYPCTYLMEDSPLDILRPSVTRNGTPDLGQTPLQATSIQISRPRFNSESIQNVETCSSKTTNPGCEDELAATTDDEYILCTVEGNLARRPLLKNHRVFAEVPESAYGDNYIPWGYKALGKVRSESRHIWFSGDGFTRSEARPTGRFIGSKRKASDLTSAIGLLDLSGLSQNGSLDQNKPTANDNAFKRIRRTHVGSARDLNLNSTQSSRRKFERKSDANTGDGPVLPSNDPRRTVEGSSEYPSVISQTPQVSRLARSSSLPIVPMTPWDVSAAILKGAGAMNSAGQRGSTQKTWQTYELSDSE</sequence>
<dbReference type="SUPFAM" id="SSF51735">
    <property type="entry name" value="NAD(P)-binding Rossmann-fold domains"/>
    <property type="match status" value="1"/>
</dbReference>
<dbReference type="PANTHER" id="PTHR21090:SF17">
    <property type="entry name" value="QUINATE REPRESSOR PROTEIN"/>
    <property type="match status" value="1"/>
</dbReference>
<dbReference type="SUPFAM" id="SSF52540">
    <property type="entry name" value="P-loop containing nucleoside triphosphate hydrolases"/>
    <property type="match status" value="1"/>
</dbReference>
<protein>
    <submittedName>
        <fullName evidence="6">Uncharacterized protein</fullName>
    </submittedName>
</protein>
<dbReference type="PANTHER" id="PTHR21090">
    <property type="entry name" value="AROM/DEHYDROQUINATE SYNTHASE"/>
    <property type="match status" value="1"/>
</dbReference>
<dbReference type="InterPro" id="IPR036291">
    <property type="entry name" value="NAD(P)-bd_dom_sf"/>
</dbReference>
<dbReference type="AlphaFoldDB" id="A0A4P7N8U7"/>
<dbReference type="GO" id="GO:0003866">
    <property type="term" value="F:3-phosphoshikimate 1-carboxyvinyltransferase activity"/>
    <property type="evidence" value="ECO:0007669"/>
    <property type="project" value="TreeGrafter"/>
</dbReference>
<dbReference type="InterPro" id="IPR006151">
    <property type="entry name" value="Shikm_DH/Glu-tRNA_Rdtase"/>
</dbReference>
<comment type="similarity">
    <text evidence="2">In the N-terminal section; belongs to the shikimate kinase family.</text>
</comment>
<evidence type="ECO:0000256" key="1">
    <source>
        <dbReference type="ARBA" id="ARBA00006477"/>
    </source>
</evidence>
<feature type="domain" description="Shikimate dehydrogenase substrate binding N-terminal" evidence="5">
    <location>
        <begin position="490"/>
        <end position="570"/>
    </location>
</feature>
<evidence type="ECO:0000259" key="5">
    <source>
        <dbReference type="Pfam" id="PF08501"/>
    </source>
</evidence>
<evidence type="ECO:0000313" key="6">
    <source>
        <dbReference type="EMBL" id="QBZ56554.1"/>
    </source>
</evidence>
<dbReference type="InterPro" id="IPR013708">
    <property type="entry name" value="Shikimate_DH-bd_N"/>
</dbReference>
<reference evidence="6 7" key="1">
    <citation type="journal article" date="2019" name="Mol. Biol. Evol.">
        <title>Blast fungal genomes show frequent chromosomal changes, gene gains and losses, and effector gene turnover.</title>
        <authorList>
            <person name="Gomez Luciano L.B."/>
            <person name="Jason Tsai I."/>
            <person name="Chuma I."/>
            <person name="Tosa Y."/>
            <person name="Chen Y.H."/>
            <person name="Li J.Y."/>
            <person name="Li M.Y."/>
            <person name="Jade Lu M.Y."/>
            <person name="Nakayashiki H."/>
            <person name="Li W.H."/>
        </authorList>
    </citation>
    <scope>NUCLEOTIDE SEQUENCE [LARGE SCALE GENOMIC DNA]</scope>
    <source>
        <strain evidence="6">MZ5-1-6</strain>
    </source>
</reference>
<dbReference type="Gene3D" id="3.20.20.70">
    <property type="entry name" value="Aldolase class I"/>
    <property type="match status" value="1"/>
</dbReference>
<dbReference type="GO" id="GO:0003855">
    <property type="term" value="F:3-dehydroquinate dehydratase activity"/>
    <property type="evidence" value="ECO:0007669"/>
    <property type="project" value="InterPro"/>
</dbReference>
<feature type="region of interest" description="Disordered" evidence="3">
    <location>
        <begin position="1031"/>
        <end position="1087"/>
    </location>
</feature>
<accession>A0A4P7N8U7</accession>
<dbReference type="SUPFAM" id="SSF51569">
    <property type="entry name" value="Aldolase"/>
    <property type="match status" value="1"/>
</dbReference>
<name>A0A4P7N8U7_PYROR</name>
<dbReference type="Pfam" id="PF01202">
    <property type="entry name" value="SKI"/>
    <property type="match status" value="1"/>
</dbReference>
<dbReference type="InterPro" id="IPR027417">
    <property type="entry name" value="P-loop_NTPase"/>
</dbReference>
<dbReference type="Gene3D" id="3.40.50.720">
    <property type="entry name" value="NAD(P)-binding Rossmann-like Domain"/>
    <property type="match status" value="1"/>
</dbReference>
<dbReference type="GO" id="GO:0004764">
    <property type="term" value="F:shikimate 3-dehydrogenase (NADP+) activity"/>
    <property type="evidence" value="ECO:0007669"/>
    <property type="project" value="InterPro"/>
</dbReference>
<proteinExistence type="inferred from homology"/>
<dbReference type="FunFam" id="3.40.50.720:FF:000386">
    <property type="entry name" value="Quinate repressor protein"/>
    <property type="match status" value="1"/>
</dbReference>
<feature type="domain" description="Quinate/shikimate 5-dehydrogenase/glutamyl-tRNA reductase" evidence="4">
    <location>
        <begin position="623"/>
        <end position="670"/>
    </location>
</feature>
<dbReference type="InterPro" id="IPR001381">
    <property type="entry name" value="DHquinase_I"/>
</dbReference>
<dbReference type="SUPFAM" id="SSF53223">
    <property type="entry name" value="Aminoacid dehydrogenase-like, N-terminal domain"/>
    <property type="match status" value="1"/>
</dbReference>
<dbReference type="InterPro" id="IPR031322">
    <property type="entry name" value="Shikimate/glucono_kinase"/>
</dbReference>
<feature type="compositionally biased region" description="Polar residues" evidence="3">
    <location>
        <begin position="1071"/>
        <end position="1087"/>
    </location>
</feature>
<dbReference type="GO" id="GO:0009423">
    <property type="term" value="P:chorismate biosynthetic process"/>
    <property type="evidence" value="ECO:0007669"/>
    <property type="project" value="TreeGrafter"/>
</dbReference>